<dbReference type="KEGG" id="elk:111145140"/>
<name>A0A2Y9JCN0_ENHLU</name>
<proteinExistence type="predicted"/>
<accession>A0A2Y9JCN0</accession>
<protein>
    <submittedName>
        <fullName evidence="3">Zinc finger protein 717-like isoform X1</fullName>
    </submittedName>
</protein>
<organism evidence="2 3">
    <name type="scientific">Enhydra lutris kenyoni</name>
    <name type="common">northern sea otter</name>
    <dbReference type="NCBI Taxonomy" id="391180"/>
    <lineage>
        <taxon>Eukaryota</taxon>
        <taxon>Metazoa</taxon>
        <taxon>Chordata</taxon>
        <taxon>Craniata</taxon>
        <taxon>Vertebrata</taxon>
        <taxon>Euteleostomi</taxon>
        <taxon>Mammalia</taxon>
        <taxon>Eutheria</taxon>
        <taxon>Laurasiatheria</taxon>
        <taxon>Carnivora</taxon>
        <taxon>Caniformia</taxon>
        <taxon>Musteloidea</taxon>
        <taxon>Mustelidae</taxon>
        <taxon>Lutrinae</taxon>
        <taxon>Enhydra</taxon>
    </lineage>
</organism>
<dbReference type="InterPro" id="IPR001909">
    <property type="entry name" value="KRAB"/>
</dbReference>
<dbReference type="PANTHER" id="PTHR14947:SF24">
    <property type="entry name" value="ZINC FINGER PROTEIN 781-RELATED"/>
    <property type="match status" value="1"/>
</dbReference>
<dbReference type="AlphaFoldDB" id="A0A2Y9JCN0"/>
<reference evidence="3" key="1">
    <citation type="submission" date="2025-08" db="UniProtKB">
        <authorList>
            <consortium name="RefSeq"/>
        </authorList>
    </citation>
    <scope>IDENTIFICATION</scope>
    <source>
        <tissue evidence="3">Blood</tissue>
    </source>
</reference>
<evidence type="ECO:0000259" key="1">
    <source>
        <dbReference type="PROSITE" id="PS50805"/>
    </source>
</evidence>
<dbReference type="PROSITE" id="PS50805">
    <property type="entry name" value="KRAB"/>
    <property type="match status" value="1"/>
</dbReference>
<dbReference type="PANTHER" id="PTHR14947">
    <property type="entry name" value="ZINC FINGER PROTEIN"/>
    <property type="match status" value="1"/>
</dbReference>
<dbReference type="InterPro" id="IPR039938">
    <property type="entry name" value="Sp4-like"/>
</dbReference>
<dbReference type="RefSeq" id="XP_022355535.1">
    <property type="nucleotide sequence ID" value="XM_022499827.1"/>
</dbReference>
<dbReference type="GeneID" id="111145140"/>
<evidence type="ECO:0000313" key="2">
    <source>
        <dbReference type="Proteomes" id="UP000248482"/>
    </source>
</evidence>
<keyword evidence="2" id="KW-1185">Reference proteome</keyword>
<evidence type="ECO:0000313" key="3">
    <source>
        <dbReference type="RefSeq" id="XP_022355535.1"/>
    </source>
</evidence>
<dbReference type="GO" id="GO:0006355">
    <property type="term" value="P:regulation of DNA-templated transcription"/>
    <property type="evidence" value="ECO:0007669"/>
    <property type="project" value="InterPro"/>
</dbReference>
<dbReference type="Proteomes" id="UP000248482">
    <property type="component" value="Unplaced"/>
</dbReference>
<dbReference type="OrthoDB" id="427030at2759"/>
<sequence length="337" mass="37448">MLETYSSLVSLGHCISKPEVIVKLEQGAEPWAVGEAPTQRLPDVQSAGDLIEACQEHQSRHVGQVGFSSNKRSATKRTALDKPFNLSAIHISDLVINNGNCSGMKPEEFDVCQNMFLPGEPDEMHGGEQPEDRNMSGKPFGCEHRSFHQKGQILQPPFEFGGQGHDFSKETTTFTHSSAPVGETACNCDDCWRASDKSAVVVQERTHIGEGHCRCNKWGNTCLKPTQSNLHRADLEEQHCECDQSRDNFSKKLHLSRLSRTQERKLLNVTYVAKLSTKSLISVNIRKCTQGRNLINVASVRKPLSVKQFLQYIGELIQGRNPVHVSSVRNLSAISLT</sequence>
<dbReference type="STRING" id="391180.A0A2Y9JCN0"/>
<gene>
    <name evidence="3" type="primary">LOC111145140</name>
</gene>
<feature type="domain" description="KRAB" evidence="1">
    <location>
        <begin position="1"/>
        <end position="43"/>
    </location>
</feature>